<organism evidence="1 2">
    <name type="scientific">Priestia aryabhattai</name>
    <name type="common">Bacillus aryabhattai</name>
    <dbReference type="NCBI Taxonomy" id="412384"/>
    <lineage>
        <taxon>Bacteria</taxon>
        <taxon>Bacillati</taxon>
        <taxon>Bacillota</taxon>
        <taxon>Bacilli</taxon>
        <taxon>Bacillales</taxon>
        <taxon>Bacillaceae</taxon>
        <taxon>Priestia</taxon>
    </lineage>
</organism>
<dbReference type="AlphaFoldDB" id="A0A7W3RHB3"/>
<reference evidence="1" key="1">
    <citation type="submission" date="2020-08" db="EMBL/GenBank/DDBJ databases">
        <title>Functional genomics of gut bacteria from endangered species of beetles.</title>
        <authorList>
            <person name="Carlos-Shanley C."/>
        </authorList>
    </citation>
    <scope>NUCLEOTIDE SEQUENCE [LARGE SCALE GENOMIC DNA]</scope>
    <source>
        <strain evidence="1">S00060</strain>
    </source>
</reference>
<proteinExistence type="predicted"/>
<comment type="caution">
    <text evidence="1">The sequence shown here is derived from an EMBL/GenBank/DDBJ whole genome shotgun (WGS) entry which is preliminary data.</text>
</comment>
<dbReference type="RefSeq" id="WP_182527877.1">
    <property type="nucleotide sequence ID" value="NZ_JACJHT010000008.1"/>
</dbReference>
<evidence type="ECO:0000313" key="1">
    <source>
        <dbReference type="EMBL" id="MBA9042049.1"/>
    </source>
</evidence>
<accession>A0A7W3RHB3</accession>
<evidence type="ECO:0000313" key="2">
    <source>
        <dbReference type="Proteomes" id="UP000543174"/>
    </source>
</evidence>
<dbReference type="EMBL" id="JACJHT010000008">
    <property type="protein sequence ID" value="MBA9042049.1"/>
    <property type="molecule type" value="Genomic_DNA"/>
</dbReference>
<sequence>MSITEIKKMLSTLIQYEDSTITHIIPGLIALIYSKGSQSFQLTTLVDGNVSPYGDIDSASKALYTILNPIKEEDL</sequence>
<keyword evidence="2" id="KW-1185">Reference proteome</keyword>
<gene>
    <name evidence="1" type="ORF">HNP21_005182</name>
</gene>
<name>A0A7W3RHB3_PRIAR</name>
<dbReference type="Proteomes" id="UP000543174">
    <property type="component" value="Unassembled WGS sequence"/>
</dbReference>
<protein>
    <submittedName>
        <fullName evidence="1">Uncharacterized protein</fullName>
    </submittedName>
</protein>